<dbReference type="RefSeq" id="WP_311726270.1">
    <property type="nucleotide sequence ID" value="NZ_JAVRFD010000012.1"/>
</dbReference>
<comment type="caution">
    <text evidence="3">The sequence shown here is derived from an EMBL/GenBank/DDBJ whole genome shotgun (WGS) entry which is preliminary data.</text>
</comment>
<dbReference type="SMART" id="SM00530">
    <property type="entry name" value="HTH_XRE"/>
    <property type="match status" value="1"/>
</dbReference>
<keyword evidence="4" id="KW-1185">Reference proteome</keyword>
<evidence type="ECO:0000313" key="4">
    <source>
        <dbReference type="Proteomes" id="UP001180754"/>
    </source>
</evidence>
<dbReference type="PROSITE" id="PS50943">
    <property type="entry name" value="HTH_CROC1"/>
    <property type="match status" value="1"/>
</dbReference>
<accession>A0ABU2XIM5</accession>
<dbReference type="SUPFAM" id="SSF47413">
    <property type="entry name" value="lambda repressor-like DNA-binding domains"/>
    <property type="match status" value="1"/>
</dbReference>
<sequence>MSRGYHASWTIPEEHRADPAYVEAGAAIALGQAVYDRRTALGIDQASLAERTGLSTEDIDRLEGGGTMPTLPLLRTLAKALDAALDVSIDTEETRVSFVPHAACRPSQGTPGEQHRLVGTAVKPSDLSDGGSCPTGIGPTDG</sequence>
<dbReference type="Proteomes" id="UP001180754">
    <property type="component" value="Unassembled WGS sequence"/>
</dbReference>
<feature type="region of interest" description="Disordered" evidence="1">
    <location>
        <begin position="121"/>
        <end position="142"/>
    </location>
</feature>
<dbReference type="Gene3D" id="1.10.260.40">
    <property type="entry name" value="lambda repressor-like DNA-binding domains"/>
    <property type="match status" value="1"/>
</dbReference>
<reference evidence="3" key="1">
    <citation type="submission" date="2024-05" db="EMBL/GenBank/DDBJ databases">
        <title>30 novel species of actinomycetes from the DSMZ collection.</title>
        <authorList>
            <person name="Nouioui I."/>
        </authorList>
    </citation>
    <scope>NUCLEOTIDE SEQUENCE</scope>
    <source>
        <strain evidence="3">DSM 41529</strain>
    </source>
</reference>
<feature type="domain" description="HTH cro/C1-type" evidence="2">
    <location>
        <begin position="34"/>
        <end position="88"/>
    </location>
</feature>
<dbReference type="InterPro" id="IPR010982">
    <property type="entry name" value="Lambda_DNA-bd_dom_sf"/>
</dbReference>
<dbReference type="EMBL" id="JAVRFD010000012">
    <property type="protein sequence ID" value="MDT0545782.1"/>
    <property type="molecule type" value="Genomic_DNA"/>
</dbReference>
<dbReference type="InterPro" id="IPR001387">
    <property type="entry name" value="Cro/C1-type_HTH"/>
</dbReference>
<dbReference type="Pfam" id="PF01381">
    <property type="entry name" value="HTH_3"/>
    <property type="match status" value="1"/>
</dbReference>
<gene>
    <name evidence="3" type="ORF">RND15_24160</name>
</gene>
<protein>
    <submittedName>
        <fullName evidence="3">Helix-turn-helix transcriptional regulator</fullName>
    </submittedName>
</protein>
<evidence type="ECO:0000313" key="3">
    <source>
        <dbReference type="EMBL" id="MDT0545782.1"/>
    </source>
</evidence>
<proteinExistence type="predicted"/>
<organism evidence="3 4">
    <name type="scientific">Streptomyces lonegramiae</name>
    <dbReference type="NCBI Taxonomy" id="3075524"/>
    <lineage>
        <taxon>Bacteria</taxon>
        <taxon>Bacillati</taxon>
        <taxon>Actinomycetota</taxon>
        <taxon>Actinomycetes</taxon>
        <taxon>Kitasatosporales</taxon>
        <taxon>Streptomycetaceae</taxon>
        <taxon>Streptomyces</taxon>
    </lineage>
</organism>
<name>A0ABU2XIM5_9ACTN</name>
<dbReference type="CDD" id="cd00093">
    <property type="entry name" value="HTH_XRE"/>
    <property type="match status" value="1"/>
</dbReference>
<evidence type="ECO:0000259" key="2">
    <source>
        <dbReference type="PROSITE" id="PS50943"/>
    </source>
</evidence>
<evidence type="ECO:0000256" key="1">
    <source>
        <dbReference type="SAM" id="MobiDB-lite"/>
    </source>
</evidence>